<feature type="region of interest" description="Disordered" evidence="1">
    <location>
        <begin position="83"/>
        <end position="108"/>
    </location>
</feature>
<feature type="region of interest" description="Disordered" evidence="1">
    <location>
        <begin position="1"/>
        <end position="55"/>
    </location>
</feature>
<evidence type="ECO:0000313" key="2">
    <source>
        <dbReference type="EMBL" id="RUP43175.1"/>
    </source>
</evidence>
<feature type="compositionally biased region" description="Basic and acidic residues" evidence="1">
    <location>
        <begin position="45"/>
        <end position="55"/>
    </location>
</feature>
<comment type="caution">
    <text evidence="2">The sequence shown here is derived from an EMBL/GenBank/DDBJ whole genome shotgun (WGS) entry which is preliminary data.</text>
</comment>
<evidence type="ECO:0000256" key="1">
    <source>
        <dbReference type="SAM" id="MobiDB-lite"/>
    </source>
</evidence>
<reference evidence="2 3" key="1">
    <citation type="journal article" date="2018" name="New Phytol.">
        <title>Phylogenomics of Endogonaceae and evolution of mycorrhizas within Mucoromycota.</title>
        <authorList>
            <person name="Chang Y."/>
            <person name="Desiro A."/>
            <person name="Na H."/>
            <person name="Sandor L."/>
            <person name="Lipzen A."/>
            <person name="Clum A."/>
            <person name="Barry K."/>
            <person name="Grigoriev I.V."/>
            <person name="Martin F.M."/>
            <person name="Stajich J.E."/>
            <person name="Smith M.E."/>
            <person name="Bonito G."/>
            <person name="Spatafora J.W."/>
        </authorList>
    </citation>
    <scope>NUCLEOTIDE SEQUENCE [LARGE SCALE GENOMIC DNA]</scope>
    <source>
        <strain evidence="2 3">GMNB39</strain>
    </source>
</reference>
<dbReference type="EMBL" id="RBNI01011542">
    <property type="protein sequence ID" value="RUP43175.1"/>
    <property type="molecule type" value="Genomic_DNA"/>
</dbReference>
<accession>A0A433CX72</accession>
<evidence type="ECO:0000313" key="3">
    <source>
        <dbReference type="Proteomes" id="UP000268093"/>
    </source>
</evidence>
<organism evidence="2 3">
    <name type="scientific">Jimgerdemannia flammicorona</name>
    <dbReference type="NCBI Taxonomy" id="994334"/>
    <lineage>
        <taxon>Eukaryota</taxon>
        <taxon>Fungi</taxon>
        <taxon>Fungi incertae sedis</taxon>
        <taxon>Mucoromycota</taxon>
        <taxon>Mucoromycotina</taxon>
        <taxon>Endogonomycetes</taxon>
        <taxon>Endogonales</taxon>
        <taxon>Endogonaceae</taxon>
        <taxon>Jimgerdemannia</taxon>
    </lineage>
</organism>
<feature type="compositionally biased region" description="Basic and acidic residues" evidence="1">
    <location>
        <begin position="20"/>
        <end position="29"/>
    </location>
</feature>
<dbReference type="AlphaFoldDB" id="A0A433CX72"/>
<dbReference type="Proteomes" id="UP000268093">
    <property type="component" value="Unassembled WGS sequence"/>
</dbReference>
<gene>
    <name evidence="2" type="ORF">BC936DRAFT_137517</name>
</gene>
<proteinExistence type="predicted"/>
<sequence>MGRQNDGVPSRAADDEEEERLERRRRDPAPAKPATVSGQQAEMRINVDDAGRGNHLGEEAGIEFEEGEADAEMMMMLDQPFEMDEEEEDIAPTPPTKEVHTLLTPSQQ</sequence>
<keyword evidence="3" id="KW-1185">Reference proteome</keyword>
<name>A0A433CX72_9FUNG</name>
<protein>
    <submittedName>
        <fullName evidence="2">Uncharacterized protein</fullName>
    </submittedName>
</protein>